<comment type="function">
    <text evidence="5">S-adenosyl-L-methionine-dependent protein-lysine N-methyltransferase that mono- and dimethylates elongation factor 1-alpha at 'Lys-316'. May play a role in intracellular transport.</text>
</comment>
<dbReference type="InterPro" id="IPR026635">
    <property type="entry name" value="Efm4/METTL10"/>
</dbReference>
<dbReference type="Gene3D" id="3.40.50.150">
    <property type="entry name" value="Vaccinia Virus protein VP39"/>
    <property type="match status" value="1"/>
</dbReference>
<evidence type="ECO:0000313" key="7">
    <source>
        <dbReference type="Proteomes" id="UP000322225"/>
    </source>
</evidence>
<keyword evidence="4 5" id="KW-0949">S-adenosyl-L-methionine</keyword>
<dbReference type="Pfam" id="PF01869">
    <property type="entry name" value="BcrAD_BadFG"/>
    <property type="match status" value="1"/>
</dbReference>
<name>A0A5M6BQK6_9TREE</name>
<evidence type="ECO:0000256" key="3">
    <source>
        <dbReference type="ARBA" id="ARBA00022679"/>
    </source>
</evidence>
<reference evidence="6" key="2">
    <citation type="submission" date="2024-01" db="EMBL/GenBank/DDBJ databases">
        <title>Comparative genomics of Cryptococcus and Kwoniella reveals pathogenesis evolution and contrasting modes of karyotype evolution via chromosome fusion or intercentromeric recombination.</title>
        <authorList>
            <person name="Coelho M.A."/>
            <person name="David-Palma M."/>
            <person name="Shea T."/>
            <person name="Bowers K."/>
            <person name="McGinley-Smith S."/>
            <person name="Mohammad A.W."/>
            <person name="Gnirke A."/>
            <person name="Yurkov A.M."/>
            <person name="Nowrousian M."/>
            <person name="Sun S."/>
            <person name="Cuomo C.A."/>
            <person name="Heitman J."/>
        </authorList>
    </citation>
    <scope>NUCLEOTIDE SEQUENCE</scope>
    <source>
        <strain evidence="6">CBS 12478</strain>
    </source>
</reference>
<sequence length="623" mass="67591">MSDDELPPSKLGTKEHWDMVYEREVRVFDDVGDEGEVWFGETAVSKMRKWAQKHLPRSSTPLRVLECGSGNGTLLLSFLTSPAEDSPQPFHLTGIDYCDSAAVLAQSIEKTRRETLEEELDEDEEVLNPCEVEWRVEDLLRKDFGSEEKWDLVMDKGTFDALCLSNENVDDTGRLPSQVYPERMAKLVKEGGWFLITSCNFTEEEIKKRYMKEGLGFKYHSSVPHPSFAFGGKTGTTVCTVAFQKLPESSSSAPESGSIPNGYGKAVTNGNGKKDDMFVCIDGGGTKTDVAIASSSRGVIARASGGTGNMAEVGLEIAYETIVNTVREAISALPAEYQISSPQAISSTCPLWFGDIWVGISGCDTALDQKRMSDRLAPFFGRQSVPILNDAHLLGGGLLTHHCPWGIAVIAGTGSVVVALEVTESGEVVQLGRRGGLGYLLGDEGSAYDLGRCAIRNAVDDYDAREEVKDGLAKTIRDHFEVEETGEVIGKVYDLDTTLSVTDAMNERKLKVAALSRPILEAFTQTPPDPIAVRAVDDATGGLARSIAPLVKQLTKPGNERKMEQAGLVMGGGVIRQPAYREVLMKQLKDMGVEFGKMEVLSDVAGEGVLGLVEKAKGRVQST</sequence>
<comment type="similarity">
    <text evidence="1">Belongs to the eukaryotic-type N-acetylglucosamine kinase family.</text>
</comment>
<evidence type="ECO:0000256" key="2">
    <source>
        <dbReference type="ARBA" id="ARBA00022603"/>
    </source>
</evidence>
<dbReference type="InterPro" id="IPR029063">
    <property type="entry name" value="SAM-dependent_MTases_sf"/>
</dbReference>
<dbReference type="CDD" id="cd02440">
    <property type="entry name" value="AdoMet_MTases"/>
    <property type="match status" value="1"/>
</dbReference>
<dbReference type="EC" id="2.1.1.-" evidence="5"/>
<dbReference type="CDD" id="cd24007">
    <property type="entry name" value="ASKHA_NBD_eukNAGK-like"/>
    <property type="match status" value="1"/>
</dbReference>
<dbReference type="EMBL" id="CP144063">
    <property type="protein sequence ID" value="WWD22544.1"/>
    <property type="molecule type" value="Genomic_DNA"/>
</dbReference>
<evidence type="ECO:0000256" key="4">
    <source>
        <dbReference type="ARBA" id="ARBA00022691"/>
    </source>
</evidence>
<dbReference type="GO" id="GO:0005737">
    <property type="term" value="C:cytoplasm"/>
    <property type="evidence" value="ECO:0007669"/>
    <property type="project" value="UniProtKB-SubCell"/>
</dbReference>
<keyword evidence="5" id="KW-0963">Cytoplasm</keyword>
<reference evidence="6" key="1">
    <citation type="submission" date="2017-08" db="EMBL/GenBank/DDBJ databases">
        <authorList>
            <person name="Cuomo C."/>
            <person name="Billmyre B."/>
            <person name="Heitman J."/>
        </authorList>
    </citation>
    <scope>NUCLEOTIDE SEQUENCE</scope>
    <source>
        <strain evidence="6">CBS 12478</strain>
    </source>
</reference>
<gene>
    <name evidence="5" type="primary">EFM4</name>
    <name evidence="6" type="ORF">CI109_107037</name>
</gene>
<evidence type="ECO:0000256" key="5">
    <source>
        <dbReference type="HAMAP-Rule" id="MF_03188"/>
    </source>
</evidence>
<keyword evidence="5" id="KW-0813">Transport</keyword>
<comment type="subcellular location">
    <subcellularLocation>
        <location evidence="5">Cytoplasm</location>
    </subcellularLocation>
</comment>
<dbReference type="Gene3D" id="3.30.420.40">
    <property type="match status" value="2"/>
</dbReference>
<accession>A0A5M6BQK6</accession>
<dbReference type="FunFam" id="3.40.50.150:FF:000624">
    <property type="entry name" value="Protein-lysine N-methyltransferase EFM4"/>
    <property type="match status" value="1"/>
</dbReference>
<comment type="similarity">
    <text evidence="5">Belongs to the class I-like SAM-binding methyltransferase superfamily. EFM4 family.</text>
</comment>
<organism evidence="6 7">
    <name type="scientific">Kwoniella shandongensis</name>
    <dbReference type="NCBI Taxonomy" id="1734106"/>
    <lineage>
        <taxon>Eukaryota</taxon>
        <taxon>Fungi</taxon>
        <taxon>Dikarya</taxon>
        <taxon>Basidiomycota</taxon>
        <taxon>Agaricomycotina</taxon>
        <taxon>Tremellomycetes</taxon>
        <taxon>Tremellales</taxon>
        <taxon>Cryptococcaceae</taxon>
        <taxon>Kwoniella</taxon>
    </lineage>
</organism>
<keyword evidence="7" id="KW-1185">Reference proteome</keyword>
<proteinExistence type="inferred from homology"/>
<dbReference type="HAMAP" id="MF_03188">
    <property type="entry name" value="Methyltr_EFM4"/>
    <property type="match status" value="1"/>
</dbReference>
<keyword evidence="3 5" id="KW-0808">Transferase</keyword>
<evidence type="ECO:0000256" key="1">
    <source>
        <dbReference type="ARBA" id="ARBA00006198"/>
    </source>
</evidence>
<evidence type="ECO:0000313" key="6">
    <source>
        <dbReference type="EMBL" id="WWD22544.1"/>
    </source>
</evidence>
<dbReference type="InterPro" id="IPR043129">
    <property type="entry name" value="ATPase_NBD"/>
</dbReference>
<dbReference type="OrthoDB" id="10069295at2759"/>
<dbReference type="InterPro" id="IPR002731">
    <property type="entry name" value="ATPase_BadF"/>
</dbReference>
<dbReference type="SUPFAM" id="SSF53335">
    <property type="entry name" value="S-adenosyl-L-methionine-dependent methyltransferases"/>
    <property type="match status" value="1"/>
</dbReference>
<dbReference type="PANTHER" id="PTHR12843:SF5">
    <property type="entry name" value="EEF1A LYSINE METHYLTRANSFERASE 2"/>
    <property type="match status" value="1"/>
</dbReference>
<dbReference type="Proteomes" id="UP000322225">
    <property type="component" value="Chromosome 13"/>
</dbReference>
<dbReference type="GO" id="GO:0016192">
    <property type="term" value="P:vesicle-mediated transport"/>
    <property type="evidence" value="ECO:0007669"/>
    <property type="project" value="UniProtKB-UniRule"/>
</dbReference>
<protein>
    <recommendedName>
        <fullName evidence="5">Protein-lysine N-methyltransferase EFM4</fullName>
        <ecNumber evidence="5">2.1.1.-</ecNumber>
    </recommendedName>
    <alternativeName>
        <fullName evidence="5">Elongation factor methyltransferase 4</fullName>
    </alternativeName>
</protein>
<dbReference type="GO" id="GO:0016279">
    <property type="term" value="F:protein-lysine N-methyltransferase activity"/>
    <property type="evidence" value="ECO:0007669"/>
    <property type="project" value="UniProtKB-UniRule"/>
</dbReference>
<dbReference type="GO" id="GO:0032259">
    <property type="term" value="P:methylation"/>
    <property type="evidence" value="ECO:0007669"/>
    <property type="project" value="UniProtKB-KW"/>
</dbReference>
<keyword evidence="2 5" id="KW-0489">Methyltransferase</keyword>
<dbReference type="AlphaFoldDB" id="A0A5M6BQK6"/>
<dbReference type="PANTHER" id="PTHR12843">
    <property type="entry name" value="PROTEIN-LYSINE N-METHYLTRANSFERASE METTL10"/>
    <property type="match status" value="1"/>
</dbReference>
<dbReference type="SUPFAM" id="SSF53067">
    <property type="entry name" value="Actin-like ATPase domain"/>
    <property type="match status" value="2"/>
</dbReference>